<comment type="caution">
    <text evidence="7">The sequence shown here is derived from an EMBL/GenBank/DDBJ whole genome shotgun (WGS) entry which is preliminary data.</text>
</comment>
<evidence type="ECO:0000313" key="7">
    <source>
        <dbReference type="EMBL" id="KAF9875889.1"/>
    </source>
</evidence>
<accession>A0A9P6I4I7</accession>
<reference evidence="7" key="1">
    <citation type="submission" date="2020-03" db="EMBL/GenBank/DDBJ databases">
        <authorList>
            <person name="He L."/>
        </authorList>
    </citation>
    <scope>NUCLEOTIDE SEQUENCE</scope>
    <source>
        <strain evidence="7">CkLH20</strain>
    </source>
</reference>
<dbReference type="Gene3D" id="3.30.43.10">
    <property type="entry name" value="Uridine Diphospho-n-acetylenolpyruvylglucosamine Reductase, domain 2"/>
    <property type="match status" value="1"/>
</dbReference>
<keyword evidence="4" id="KW-0560">Oxidoreductase</keyword>
<name>A0A9P6I4I7_9PEZI</name>
<evidence type="ECO:0000256" key="3">
    <source>
        <dbReference type="ARBA" id="ARBA00022827"/>
    </source>
</evidence>
<keyword evidence="3" id="KW-0274">FAD</keyword>
<protein>
    <recommendedName>
        <fullName evidence="6">FAD-binding PCMH-type domain-containing protein</fullName>
    </recommendedName>
</protein>
<proteinExistence type="inferred from homology"/>
<keyword evidence="8" id="KW-1185">Reference proteome</keyword>
<dbReference type="InterPro" id="IPR050416">
    <property type="entry name" value="FAD-linked_Oxidoreductase"/>
</dbReference>
<dbReference type="InterPro" id="IPR016169">
    <property type="entry name" value="FAD-bd_PCMH_sub2"/>
</dbReference>
<evidence type="ECO:0000256" key="5">
    <source>
        <dbReference type="SAM" id="SignalP"/>
    </source>
</evidence>
<evidence type="ECO:0000259" key="6">
    <source>
        <dbReference type="PROSITE" id="PS51387"/>
    </source>
</evidence>
<dbReference type="PROSITE" id="PS51387">
    <property type="entry name" value="FAD_PCMH"/>
    <property type="match status" value="1"/>
</dbReference>
<gene>
    <name evidence="7" type="ORF">CkaCkLH20_06821</name>
</gene>
<dbReference type="GeneID" id="62162612"/>
<dbReference type="GO" id="GO:0071949">
    <property type="term" value="F:FAD binding"/>
    <property type="evidence" value="ECO:0007669"/>
    <property type="project" value="InterPro"/>
</dbReference>
<dbReference type="RefSeq" id="XP_038745350.1">
    <property type="nucleotide sequence ID" value="XM_038889538.1"/>
</dbReference>
<dbReference type="InterPro" id="IPR036318">
    <property type="entry name" value="FAD-bd_PCMH-like_sf"/>
</dbReference>
<dbReference type="Gene3D" id="3.40.462.20">
    <property type="match status" value="1"/>
</dbReference>
<feature type="domain" description="FAD-binding PCMH-type" evidence="6">
    <location>
        <begin position="74"/>
        <end position="244"/>
    </location>
</feature>
<dbReference type="PANTHER" id="PTHR42973">
    <property type="entry name" value="BINDING OXIDOREDUCTASE, PUTATIVE (AFU_ORTHOLOGUE AFUA_1G17690)-RELATED"/>
    <property type="match status" value="1"/>
</dbReference>
<dbReference type="SUPFAM" id="SSF56176">
    <property type="entry name" value="FAD-binding/transporter-associated domain-like"/>
    <property type="match status" value="1"/>
</dbReference>
<dbReference type="InterPro" id="IPR016167">
    <property type="entry name" value="FAD-bd_PCMH_sub1"/>
</dbReference>
<dbReference type="Proteomes" id="UP000781932">
    <property type="component" value="Unassembled WGS sequence"/>
</dbReference>
<dbReference type="AlphaFoldDB" id="A0A9P6I4I7"/>
<evidence type="ECO:0000313" key="8">
    <source>
        <dbReference type="Proteomes" id="UP000781932"/>
    </source>
</evidence>
<evidence type="ECO:0000256" key="1">
    <source>
        <dbReference type="ARBA" id="ARBA00005466"/>
    </source>
</evidence>
<sequence>MLSPSALYLWSAFATFATPTIAENLGSHARRSDVLPGCEEACALLSEQYPTQNLLRNGTDFATTRAALWSTVQGAVEPACFFRPLTTPDVSAAITTARETQCKFAVKAGGHNSYVSSVIEGGLVIDLVAMDEVTVSEDEKSVALGPGGTWDRVYPVLEARGKIVPGGRMFGVGVGGLTLGGGISWLSSIYGWTCDNVLEYELVTANGEVINVTYESHPDLYWALRGGGSNYGVVTKFTMALYDQGKIWFSRVRFNSTASAVFNGAFAKWAKDLDSGDWRSTASLGWNAHLGGPPTGVALLAHADPQSTNDTHPAAFDDFFDNSLATSVASSNAFHSDIAKSLVFPAGVTRNSMWTTSFLVDVDMVQEAYRIWEEESRSVAPFAASQQLQIQTISVPQMEMMKRRGGNPSGLAGQKEAVCFLNILVQWRDSLDDGAAFAAQKRTEDRINAAAAERGLYVPYKYTNYASIFQDPYAGYGESNKQRLRDVAAMYDPEGVFQKLEPGGFKIMRDTPPVVPV</sequence>
<dbReference type="PANTHER" id="PTHR42973:SF34">
    <property type="entry name" value="FAD BINDING DOMAIN PROTEIN (AFU_ORTHOLOGUE AFUA_3G02770)"/>
    <property type="match status" value="1"/>
</dbReference>
<evidence type="ECO:0000256" key="4">
    <source>
        <dbReference type="ARBA" id="ARBA00023002"/>
    </source>
</evidence>
<dbReference type="EMBL" id="JAATWM020000020">
    <property type="protein sequence ID" value="KAF9875889.1"/>
    <property type="molecule type" value="Genomic_DNA"/>
</dbReference>
<dbReference type="InterPro" id="IPR016166">
    <property type="entry name" value="FAD-bd_PCMH"/>
</dbReference>
<keyword evidence="2" id="KW-0285">Flavoprotein</keyword>
<keyword evidence="5" id="KW-0732">Signal</keyword>
<evidence type="ECO:0000256" key="2">
    <source>
        <dbReference type="ARBA" id="ARBA00022630"/>
    </source>
</evidence>
<dbReference type="Gene3D" id="3.30.465.10">
    <property type="match status" value="1"/>
</dbReference>
<feature type="chain" id="PRO_5040267120" description="FAD-binding PCMH-type domain-containing protein" evidence="5">
    <location>
        <begin position="23"/>
        <end position="517"/>
    </location>
</feature>
<comment type="similarity">
    <text evidence="1">Belongs to the oxygen-dependent FAD-linked oxidoreductase family.</text>
</comment>
<dbReference type="Pfam" id="PF01565">
    <property type="entry name" value="FAD_binding_4"/>
    <property type="match status" value="1"/>
</dbReference>
<organism evidence="7 8">
    <name type="scientific">Colletotrichum karsti</name>
    <dbReference type="NCBI Taxonomy" id="1095194"/>
    <lineage>
        <taxon>Eukaryota</taxon>
        <taxon>Fungi</taxon>
        <taxon>Dikarya</taxon>
        <taxon>Ascomycota</taxon>
        <taxon>Pezizomycotina</taxon>
        <taxon>Sordariomycetes</taxon>
        <taxon>Hypocreomycetidae</taxon>
        <taxon>Glomerellales</taxon>
        <taxon>Glomerellaceae</taxon>
        <taxon>Colletotrichum</taxon>
        <taxon>Colletotrichum boninense species complex</taxon>
    </lineage>
</organism>
<dbReference type="GO" id="GO:0016491">
    <property type="term" value="F:oxidoreductase activity"/>
    <property type="evidence" value="ECO:0007669"/>
    <property type="project" value="UniProtKB-KW"/>
</dbReference>
<dbReference type="OrthoDB" id="2151789at2759"/>
<reference evidence="7" key="2">
    <citation type="submission" date="2020-11" db="EMBL/GenBank/DDBJ databases">
        <title>Whole genome sequencing of Colletotrichum sp.</title>
        <authorList>
            <person name="Li H."/>
        </authorList>
    </citation>
    <scope>NUCLEOTIDE SEQUENCE</scope>
    <source>
        <strain evidence="7">CkLH20</strain>
    </source>
</reference>
<dbReference type="InterPro" id="IPR006094">
    <property type="entry name" value="Oxid_FAD_bind_N"/>
</dbReference>
<feature type="signal peptide" evidence="5">
    <location>
        <begin position="1"/>
        <end position="22"/>
    </location>
</feature>